<dbReference type="GO" id="GO:0008289">
    <property type="term" value="F:lipid binding"/>
    <property type="evidence" value="ECO:0007669"/>
    <property type="project" value="InterPro"/>
</dbReference>
<dbReference type="InterPro" id="IPR023393">
    <property type="entry name" value="START-like_dom_sf"/>
</dbReference>
<dbReference type="PROSITE" id="PS50848">
    <property type="entry name" value="START"/>
    <property type="match status" value="1"/>
</dbReference>
<dbReference type="GO" id="GO:0005975">
    <property type="term" value="P:carbohydrate metabolic process"/>
    <property type="evidence" value="ECO:0007669"/>
    <property type="project" value="InterPro"/>
</dbReference>
<evidence type="ECO:0000256" key="12">
    <source>
        <dbReference type="ARBA" id="ARBA00023295"/>
    </source>
</evidence>
<proteinExistence type="inferred from homology"/>
<evidence type="ECO:0000256" key="4">
    <source>
        <dbReference type="ARBA" id="ARBA00022729"/>
    </source>
</evidence>
<evidence type="ECO:0000256" key="7">
    <source>
        <dbReference type="ARBA" id="ARBA00023125"/>
    </source>
</evidence>
<dbReference type="InterPro" id="IPR042160">
    <property type="entry name" value="HD-Zip_IV"/>
</dbReference>
<keyword evidence="8" id="KW-0371">Homeobox</keyword>
<dbReference type="AlphaFoldDB" id="A0A8S9LCH8"/>
<evidence type="ECO:0000256" key="13">
    <source>
        <dbReference type="RuleBase" id="RU004335"/>
    </source>
</evidence>
<dbReference type="GO" id="GO:0003677">
    <property type="term" value="F:DNA binding"/>
    <property type="evidence" value="ECO:0007669"/>
    <property type="project" value="UniProtKB-KW"/>
</dbReference>
<dbReference type="InterPro" id="IPR000490">
    <property type="entry name" value="Glyco_hydro_17"/>
</dbReference>
<dbReference type="Pfam" id="PF25797">
    <property type="entry name" value="PDF2_C"/>
    <property type="match status" value="1"/>
</dbReference>
<evidence type="ECO:0000256" key="6">
    <source>
        <dbReference type="ARBA" id="ARBA00023015"/>
    </source>
</evidence>
<comment type="similarity">
    <text evidence="2 13">Belongs to the glycosyl hydrolase 17 family.</text>
</comment>
<evidence type="ECO:0000256" key="2">
    <source>
        <dbReference type="ARBA" id="ARBA00008773"/>
    </source>
</evidence>
<dbReference type="SMART" id="SM00768">
    <property type="entry name" value="X8"/>
    <property type="match status" value="1"/>
</dbReference>
<dbReference type="InterPro" id="IPR002913">
    <property type="entry name" value="START_lipid-bd_dom"/>
</dbReference>
<comment type="caution">
    <text evidence="15">The sequence shown here is derived from an EMBL/GenBank/DDBJ whole genome shotgun (WGS) entry which is preliminary data.</text>
</comment>
<dbReference type="FunFam" id="1.20.58.1040:FF:000003">
    <property type="entry name" value="glucan endo-1,3-beta-glucosidase 7"/>
    <property type="match status" value="1"/>
</dbReference>
<keyword evidence="7" id="KW-0238">DNA-binding</keyword>
<keyword evidence="11" id="KW-0539">Nucleus</keyword>
<evidence type="ECO:0000259" key="14">
    <source>
        <dbReference type="PROSITE" id="PS50848"/>
    </source>
</evidence>
<evidence type="ECO:0000313" key="16">
    <source>
        <dbReference type="Proteomes" id="UP000712281"/>
    </source>
</evidence>
<evidence type="ECO:0000256" key="8">
    <source>
        <dbReference type="ARBA" id="ARBA00023155"/>
    </source>
</evidence>
<keyword evidence="9" id="KW-1015">Disulfide bond</keyword>
<sequence length="777" mass="85327">MRDKLSIWVNKTEGHPKPIVNALAYLHGPSLHASTSNNPHVIYGTSSNHLVEPPSLLRELYLREHINIAQPPQPRQLQCSPPLSNMEKVMMTEAMVAAVTEVITLIQTEEPMWIKSSIDCRLVIDQENYEKKFTKNSHFKILSARIESSKEVAVIPLDAKNLVNMLLDAEKWANLFSTIVSKAKTIHVLESSKLMYEQLHILSPLLPPREFMILRCCQQLEEDLWVIADVSYHQVAFEFEFGTPACYKRPSGFLIQAMPNGHSKSATNSSGVNISVRVNKEAGQPPGLIVCACSSLCLPLAPLQVYNFLKNLEVRHQWDVLCHASPVTEVARFVTGANNKNCVNILQPSSAAESGDLMIIQDSFIDALGGMVVYAPVDRSTAHAAVSGNVNPSGIPILPSGFVISRDGRPSATAELDGGRDNCKTLLTVAFQILVTGPTISEELQMDKWTTTVDTLISSTITRVKAMLNCHDGQLISFILLVTTAHSLNIIAYDLHGAPSRGRFRPVWEKSILAPILAFHRQTKSPFMVNPYPYFGFDPKNVNFAIFRSPYKAVRDPFTRKIYTNMYDALMDSTYSAMKALGYGDVSIVVGETGWPSACDAPWCSPANAAWFNLNIIRRAQGQGTPLMPKRRFETYIFGLFNEEGKPGPTAERNWGLFQSDFSPVYDVGLLRGGGRGRPAPALPAPSTAGGKWCVAKSGATNAQLQANINWVCSQGGVDCKPIQAGGSCFNPSSLRMHASFVMNAYFQKNGRSDGSCHFSGTGVVVRSNPSNGACKF</sequence>
<name>A0A8S9LCH8_BRACR</name>
<dbReference type="PANTHER" id="PTHR45654">
    <property type="entry name" value="HOMEOBOX-LEUCINE ZIPPER PROTEIN MERISTEM L1"/>
    <property type="match status" value="1"/>
</dbReference>
<dbReference type="EC" id="3.2.1.39" evidence="3"/>
<evidence type="ECO:0000256" key="11">
    <source>
        <dbReference type="ARBA" id="ARBA00023242"/>
    </source>
</evidence>
<keyword evidence="10" id="KW-0804">Transcription</keyword>
<dbReference type="SUPFAM" id="SSF55961">
    <property type="entry name" value="Bet v1-like"/>
    <property type="match status" value="2"/>
</dbReference>
<comment type="catalytic activity">
    <reaction evidence="1">
        <text>Hydrolysis of (1-&gt;3)-beta-D-glucosidic linkages in (1-&gt;3)-beta-D-glucans.</text>
        <dbReference type="EC" id="3.2.1.39"/>
    </reaction>
</comment>
<keyword evidence="12" id="KW-0326">Glycosidase</keyword>
<evidence type="ECO:0000256" key="10">
    <source>
        <dbReference type="ARBA" id="ARBA00023163"/>
    </source>
</evidence>
<evidence type="ECO:0000313" key="15">
    <source>
        <dbReference type="EMBL" id="KAF2605860.1"/>
    </source>
</evidence>
<protein>
    <recommendedName>
        <fullName evidence="3">glucan endo-1,3-beta-D-glucosidase</fullName>
        <ecNumber evidence="3">3.2.1.39</ecNumber>
    </recommendedName>
</protein>
<dbReference type="EMBL" id="QGKW02000276">
    <property type="protein sequence ID" value="KAF2605860.1"/>
    <property type="molecule type" value="Genomic_DNA"/>
</dbReference>
<dbReference type="Pfam" id="PF01852">
    <property type="entry name" value="START"/>
    <property type="match status" value="1"/>
</dbReference>
<dbReference type="Gene3D" id="3.20.20.80">
    <property type="entry name" value="Glycosidases"/>
    <property type="match status" value="1"/>
</dbReference>
<evidence type="ECO:0000256" key="9">
    <source>
        <dbReference type="ARBA" id="ARBA00023157"/>
    </source>
</evidence>
<dbReference type="InterPro" id="IPR017853">
    <property type="entry name" value="GH"/>
</dbReference>
<dbReference type="Gene3D" id="3.30.530.20">
    <property type="match status" value="1"/>
</dbReference>
<organism evidence="15 16">
    <name type="scientific">Brassica cretica</name>
    <name type="common">Mustard</name>
    <dbReference type="NCBI Taxonomy" id="69181"/>
    <lineage>
        <taxon>Eukaryota</taxon>
        <taxon>Viridiplantae</taxon>
        <taxon>Streptophyta</taxon>
        <taxon>Embryophyta</taxon>
        <taxon>Tracheophyta</taxon>
        <taxon>Spermatophyta</taxon>
        <taxon>Magnoliopsida</taxon>
        <taxon>eudicotyledons</taxon>
        <taxon>Gunneridae</taxon>
        <taxon>Pentapetalae</taxon>
        <taxon>rosids</taxon>
        <taxon>malvids</taxon>
        <taxon>Brassicales</taxon>
        <taxon>Brassicaceae</taxon>
        <taxon>Brassiceae</taxon>
        <taxon>Brassica</taxon>
    </lineage>
</organism>
<dbReference type="Gene3D" id="1.20.58.1040">
    <property type="match status" value="1"/>
</dbReference>
<dbReference type="GO" id="GO:0042973">
    <property type="term" value="F:glucan endo-1,3-beta-D-glucosidase activity"/>
    <property type="evidence" value="ECO:0007669"/>
    <property type="project" value="UniProtKB-EC"/>
</dbReference>
<keyword evidence="5" id="KW-0378">Hydrolase</keyword>
<dbReference type="InterPro" id="IPR012946">
    <property type="entry name" value="X8"/>
</dbReference>
<reference evidence="15" key="1">
    <citation type="submission" date="2019-12" db="EMBL/GenBank/DDBJ databases">
        <title>Genome sequencing and annotation of Brassica cretica.</title>
        <authorList>
            <person name="Studholme D.J."/>
            <person name="Sarris P.F."/>
        </authorList>
    </citation>
    <scope>NUCLEOTIDE SEQUENCE</scope>
    <source>
        <strain evidence="15">PFS-001/15</strain>
        <tissue evidence="15">Leaf</tissue>
    </source>
</reference>
<dbReference type="SMART" id="SM00234">
    <property type="entry name" value="START"/>
    <property type="match status" value="1"/>
</dbReference>
<dbReference type="SUPFAM" id="SSF51445">
    <property type="entry name" value="(Trans)glycosidases"/>
    <property type="match status" value="1"/>
</dbReference>
<evidence type="ECO:0000256" key="3">
    <source>
        <dbReference type="ARBA" id="ARBA00012780"/>
    </source>
</evidence>
<gene>
    <name evidence="15" type="ORF">F2Q68_00044920</name>
</gene>
<evidence type="ECO:0000256" key="1">
    <source>
        <dbReference type="ARBA" id="ARBA00000382"/>
    </source>
</evidence>
<dbReference type="PANTHER" id="PTHR45654:SF9">
    <property type="entry name" value="HOMEOBOX-LEUCINE ZIPPER PROTEIN HDG10-RELATED"/>
    <property type="match status" value="1"/>
</dbReference>
<keyword evidence="4" id="KW-0732">Signal</keyword>
<feature type="domain" description="START" evidence="14">
    <location>
        <begin position="84"/>
        <end position="289"/>
    </location>
</feature>
<dbReference type="InterPro" id="IPR057993">
    <property type="entry name" value="HD-Zip_IV_C"/>
</dbReference>
<keyword evidence="6" id="KW-0805">Transcription regulation</keyword>
<accession>A0A8S9LCH8</accession>
<evidence type="ECO:0000256" key="5">
    <source>
        <dbReference type="ARBA" id="ARBA00022801"/>
    </source>
</evidence>
<dbReference type="Proteomes" id="UP000712281">
    <property type="component" value="Unassembled WGS sequence"/>
</dbReference>
<dbReference type="Pfam" id="PF00332">
    <property type="entry name" value="Glyco_hydro_17"/>
    <property type="match status" value="1"/>
</dbReference>
<dbReference type="Pfam" id="PF07983">
    <property type="entry name" value="X8"/>
    <property type="match status" value="1"/>
</dbReference>